<dbReference type="PROSITE" id="PS50924">
    <property type="entry name" value="MHYT"/>
    <property type="match status" value="1"/>
</dbReference>
<feature type="transmembrane region" description="Helical" evidence="1">
    <location>
        <begin position="104"/>
        <end position="124"/>
    </location>
</feature>
<dbReference type="PROSITE" id="PS50887">
    <property type="entry name" value="GGDEF"/>
    <property type="match status" value="1"/>
</dbReference>
<dbReference type="InterPro" id="IPR043128">
    <property type="entry name" value="Rev_trsase/Diguanyl_cyclase"/>
</dbReference>
<dbReference type="InterPro" id="IPR001633">
    <property type="entry name" value="EAL_dom"/>
</dbReference>
<dbReference type="Gene3D" id="3.20.20.450">
    <property type="entry name" value="EAL domain"/>
    <property type="match status" value="1"/>
</dbReference>
<dbReference type="InterPro" id="IPR005330">
    <property type="entry name" value="MHYT_dom"/>
</dbReference>
<sequence>MEESFNFYIVALSIAISIFASYSALSIVAKVSASQGKMRCFWLLSGSFVMGAGIWAMHFVGMIAVTLHVPVTYDVKLTLLSLVVSVSASLIAFIITLPKSINFLHVWVGGLVIGSGIITMHYIGMEAMIMPKEMSHSPGLFSISVTIALIASYVALFLFIKWRDQTGSSWLKWLSAVIMGLAICGMHYTSILATQFHPHSEVTDIVEEAPLNIYLLSAVTLAIFLILVVSWVIIFFDRHVLAKLAYSDTITGLPNRNDMHRYFQSLQEREVISLLLIDLDQFKAINDTLGHDTGDILVKYVGLRLEHFTDHNHHAFRIGGDSFLIIIRHHSKTHVESIANDLLTSLQKPHFIEGNELRVTASIGISIGPVHLEGRSTLLQRAETAMYQAKAAGKNQYCIYNEDMGKGEVRKFELQKDLQSALDYEQFYLVYQPKWNTLSHSLIGFEALIRWHHPRDGLISPGEFIPIAEESSYIIPLTKWILKTACIQAKQWDSEGYHLPVSVNLSSSHFRADNVAELVRTVLNETELSPHLLELEITESMMLYDLNNVIEQLQAIRSLGVKIAMDDFGTGYSSIGLLDQIPLDTLKLDRVFTRNIDTKSKRAIVRAIILMAESLQIQVIAEGVETQEHVDYLTQLGCHYMQGYFYAKPMKVSDINEWLPRLSANIE</sequence>
<evidence type="ECO:0000259" key="4">
    <source>
        <dbReference type="PROSITE" id="PS50924"/>
    </source>
</evidence>
<feature type="transmembrane region" description="Helical" evidence="1">
    <location>
        <begin position="6"/>
        <end position="29"/>
    </location>
</feature>
<protein>
    <submittedName>
        <fullName evidence="5">EAL domain-containing protein</fullName>
    </submittedName>
</protein>
<feature type="transmembrane region" description="Helical" evidence="1">
    <location>
        <begin position="171"/>
        <end position="193"/>
    </location>
</feature>
<dbReference type="GO" id="GO:0016020">
    <property type="term" value="C:membrane"/>
    <property type="evidence" value="ECO:0007669"/>
    <property type="project" value="UniProtKB-UniRule"/>
</dbReference>
<dbReference type="Gene3D" id="3.30.70.270">
    <property type="match status" value="1"/>
</dbReference>
<dbReference type="Proteomes" id="UP001057753">
    <property type="component" value="Unassembled WGS sequence"/>
</dbReference>
<dbReference type="PROSITE" id="PS50883">
    <property type="entry name" value="EAL"/>
    <property type="match status" value="1"/>
</dbReference>
<keyword evidence="1" id="KW-0812">Transmembrane</keyword>
<feature type="domain" description="MHYT" evidence="4">
    <location>
        <begin position="5"/>
        <end position="197"/>
    </location>
</feature>
<evidence type="ECO:0000256" key="1">
    <source>
        <dbReference type="PROSITE-ProRule" id="PRU00244"/>
    </source>
</evidence>
<feature type="transmembrane region" description="Helical" evidence="1">
    <location>
        <begin position="213"/>
        <end position="236"/>
    </location>
</feature>
<feature type="transmembrane region" description="Helical" evidence="1">
    <location>
        <begin position="41"/>
        <end position="65"/>
    </location>
</feature>
<dbReference type="Pfam" id="PF00990">
    <property type="entry name" value="GGDEF"/>
    <property type="match status" value="1"/>
</dbReference>
<dbReference type="AlphaFoldDB" id="A0A9Q4B4P8"/>
<organism evidence="5 6">
    <name type="scientific">Salipaludibacillus agaradhaerens</name>
    <name type="common">Bacillus agaradhaerens</name>
    <dbReference type="NCBI Taxonomy" id="76935"/>
    <lineage>
        <taxon>Bacteria</taxon>
        <taxon>Bacillati</taxon>
        <taxon>Bacillota</taxon>
        <taxon>Bacilli</taxon>
        <taxon>Bacillales</taxon>
        <taxon>Bacillaceae</taxon>
    </lineage>
</organism>
<dbReference type="SUPFAM" id="SSF141868">
    <property type="entry name" value="EAL domain-like"/>
    <property type="match status" value="1"/>
</dbReference>
<feature type="transmembrane region" description="Helical" evidence="1">
    <location>
        <begin position="77"/>
        <end position="97"/>
    </location>
</feature>
<dbReference type="SMART" id="SM00267">
    <property type="entry name" value="GGDEF"/>
    <property type="match status" value="1"/>
</dbReference>
<accession>A0A9Q4B4P8</accession>
<dbReference type="InterPro" id="IPR000160">
    <property type="entry name" value="GGDEF_dom"/>
</dbReference>
<feature type="domain" description="EAL" evidence="2">
    <location>
        <begin position="411"/>
        <end position="663"/>
    </location>
</feature>
<dbReference type="InterPro" id="IPR050706">
    <property type="entry name" value="Cyclic-di-GMP_PDE-like"/>
</dbReference>
<dbReference type="Pfam" id="PF03707">
    <property type="entry name" value="MHYT"/>
    <property type="match status" value="2"/>
</dbReference>
<name>A0A9Q4B4P8_SALAG</name>
<feature type="transmembrane region" description="Helical" evidence="1">
    <location>
        <begin position="139"/>
        <end position="159"/>
    </location>
</feature>
<comment type="caution">
    <text evidence="5">The sequence shown here is derived from an EMBL/GenBank/DDBJ whole genome shotgun (WGS) entry which is preliminary data.</text>
</comment>
<proteinExistence type="predicted"/>
<keyword evidence="1" id="KW-1133">Transmembrane helix</keyword>
<evidence type="ECO:0000259" key="3">
    <source>
        <dbReference type="PROSITE" id="PS50887"/>
    </source>
</evidence>
<gene>
    <name evidence="5" type="ORF">HXA33_16240</name>
</gene>
<dbReference type="CDD" id="cd01948">
    <property type="entry name" value="EAL"/>
    <property type="match status" value="1"/>
</dbReference>
<dbReference type="GO" id="GO:0071111">
    <property type="term" value="F:cyclic-guanylate-specific phosphodiesterase activity"/>
    <property type="evidence" value="ECO:0007669"/>
    <property type="project" value="InterPro"/>
</dbReference>
<evidence type="ECO:0000259" key="2">
    <source>
        <dbReference type="PROSITE" id="PS50883"/>
    </source>
</evidence>
<keyword evidence="1" id="KW-0472">Membrane</keyword>
<reference evidence="5" key="1">
    <citation type="submission" date="2020-06" db="EMBL/GenBank/DDBJ databases">
        <title>Insight into the genomes of haloalkaliphilic bacilli from Kenyan soda lakes.</title>
        <authorList>
            <person name="Mwirichia R."/>
            <person name="Villamizar G.C."/>
            <person name="Poehlein A."/>
            <person name="Mugweru J."/>
            <person name="Kipnyargis A."/>
            <person name="Kiplimo D."/>
            <person name="Orwa P."/>
            <person name="Daniel R."/>
        </authorList>
    </citation>
    <scope>NUCLEOTIDE SEQUENCE</scope>
    <source>
        <strain evidence="5">B1096_S55</strain>
    </source>
</reference>
<keyword evidence="6" id="KW-1185">Reference proteome</keyword>
<dbReference type="InterPro" id="IPR035919">
    <property type="entry name" value="EAL_sf"/>
</dbReference>
<dbReference type="SMART" id="SM00052">
    <property type="entry name" value="EAL"/>
    <property type="match status" value="1"/>
</dbReference>
<dbReference type="NCBIfam" id="TIGR00254">
    <property type="entry name" value="GGDEF"/>
    <property type="match status" value="1"/>
</dbReference>
<evidence type="ECO:0000313" key="5">
    <source>
        <dbReference type="EMBL" id="MCR6098090.1"/>
    </source>
</evidence>
<dbReference type="CDD" id="cd01949">
    <property type="entry name" value="GGDEF"/>
    <property type="match status" value="1"/>
</dbReference>
<evidence type="ECO:0000313" key="6">
    <source>
        <dbReference type="Proteomes" id="UP001057753"/>
    </source>
</evidence>
<feature type="domain" description="GGDEF" evidence="3">
    <location>
        <begin position="270"/>
        <end position="402"/>
    </location>
</feature>
<dbReference type="PANTHER" id="PTHR33121">
    <property type="entry name" value="CYCLIC DI-GMP PHOSPHODIESTERASE PDEF"/>
    <property type="match status" value="1"/>
</dbReference>
<dbReference type="SUPFAM" id="SSF55073">
    <property type="entry name" value="Nucleotide cyclase"/>
    <property type="match status" value="1"/>
</dbReference>
<dbReference type="InterPro" id="IPR029787">
    <property type="entry name" value="Nucleotide_cyclase"/>
</dbReference>
<dbReference type="Pfam" id="PF00563">
    <property type="entry name" value="EAL"/>
    <property type="match status" value="1"/>
</dbReference>
<dbReference type="PANTHER" id="PTHR33121:SF71">
    <property type="entry name" value="OXYGEN SENSOR PROTEIN DOSP"/>
    <property type="match status" value="1"/>
</dbReference>
<dbReference type="EMBL" id="JABXYM010000001">
    <property type="protein sequence ID" value="MCR6098090.1"/>
    <property type="molecule type" value="Genomic_DNA"/>
</dbReference>